<proteinExistence type="predicted"/>
<evidence type="ECO:0000313" key="1">
    <source>
        <dbReference type="EMBL" id="KKM74253.1"/>
    </source>
</evidence>
<name>A0A0F9JX01_9ZZZZ</name>
<organism evidence="1">
    <name type="scientific">marine sediment metagenome</name>
    <dbReference type="NCBI Taxonomy" id="412755"/>
    <lineage>
        <taxon>unclassified sequences</taxon>
        <taxon>metagenomes</taxon>
        <taxon>ecological metagenomes</taxon>
    </lineage>
</organism>
<dbReference type="EMBL" id="LAZR01009170">
    <property type="protein sequence ID" value="KKM74253.1"/>
    <property type="molecule type" value="Genomic_DNA"/>
</dbReference>
<accession>A0A0F9JX01</accession>
<dbReference type="AlphaFoldDB" id="A0A0F9JX01"/>
<reference evidence="1" key="1">
    <citation type="journal article" date="2015" name="Nature">
        <title>Complex archaea that bridge the gap between prokaryotes and eukaryotes.</title>
        <authorList>
            <person name="Spang A."/>
            <person name="Saw J.H."/>
            <person name="Jorgensen S.L."/>
            <person name="Zaremba-Niedzwiedzka K."/>
            <person name="Martijn J."/>
            <person name="Lind A.E."/>
            <person name="van Eijk R."/>
            <person name="Schleper C."/>
            <person name="Guy L."/>
            <person name="Ettema T.J."/>
        </authorList>
    </citation>
    <scope>NUCLEOTIDE SEQUENCE</scope>
</reference>
<sequence>MRNNKEYILRDYIIKEKKEILRGKSVESIIQEEINVPEEKCFTLHVVVSPAAYPYDEILNFNPNEFDDIFNHLITRVYNLNNEDEPIIMFDPQGSTIDYSTFLYPIIPNKWISIRKNIRFNNLVIKKDGVILFSSSQNDLINDKVRLNLTILSINLKIFFSQVIPEIYENMNYDKKLNIKIESFGLNDCILQNGDFPEKFKLLREIPSKLNKSYILNLQNPIKISDIIILDIRRLFKF</sequence>
<gene>
    <name evidence="1" type="ORF">LCGC14_1402150</name>
</gene>
<protein>
    <submittedName>
        <fullName evidence="1">Uncharacterized protein</fullName>
    </submittedName>
</protein>
<comment type="caution">
    <text evidence="1">The sequence shown here is derived from an EMBL/GenBank/DDBJ whole genome shotgun (WGS) entry which is preliminary data.</text>
</comment>